<sequence length="139" mass="16359">MIDRKITFLGTKLKAVPYFNTQLIELTSTGTYEIPFETQPTIGEKHDYKICKTCIKNHKKIHSDLTKLYEGKMNRKAFPNCCPEHSMLIHLPIFKKTDYDKVPKMVADKVIFTLNHIKNNIDSDDYYYCNLPLFRHTQK</sequence>
<name>A0ABY8RD09_9FLAO</name>
<accession>A0ABY8RD09</accession>
<protein>
    <submittedName>
        <fullName evidence="1">Uncharacterized protein</fullName>
    </submittedName>
</protein>
<dbReference type="RefSeq" id="WP_282905190.1">
    <property type="nucleotide sequence ID" value="NZ_CP124855.1"/>
</dbReference>
<evidence type="ECO:0000313" key="2">
    <source>
        <dbReference type="Proteomes" id="UP001241656"/>
    </source>
</evidence>
<organism evidence="1 2">
    <name type="scientific">Chryseobacterium gotjawalense</name>
    <dbReference type="NCBI Taxonomy" id="3042315"/>
    <lineage>
        <taxon>Bacteria</taxon>
        <taxon>Pseudomonadati</taxon>
        <taxon>Bacteroidota</taxon>
        <taxon>Flavobacteriia</taxon>
        <taxon>Flavobacteriales</taxon>
        <taxon>Weeksellaceae</taxon>
        <taxon>Chryseobacterium group</taxon>
        <taxon>Chryseobacterium</taxon>
    </lineage>
</organism>
<gene>
    <name evidence="1" type="ORF">QGN23_01000</name>
</gene>
<dbReference type="Proteomes" id="UP001241656">
    <property type="component" value="Chromosome"/>
</dbReference>
<dbReference type="EMBL" id="CP124855">
    <property type="protein sequence ID" value="WHF51870.1"/>
    <property type="molecule type" value="Genomic_DNA"/>
</dbReference>
<evidence type="ECO:0000313" key="1">
    <source>
        <dbReference type="EMBL" id="WHF51870.1"/>
    </source>
</evidence>
<keyword evidence="2" id="KW-1185">Reference proteome</keyword>
<proteinExistence type="predicted"/>
<reference evidence="1 2" key="1">
    <citation type="submission" date="2023-05" db="EMBL/GenBank/DDBJ databases">
        <title>Genomic insight into Chryseobacterium sp. wdc7 isolated forest soil (Gotjawal).</title>
        <authorList>
            <person name="Park S.-J."/>
        </authorList>
    </citation>
    <scope>NUCLEOTIDE SEQUENCE [LARGE SCALE GENOMIC DNA]</scope>
    <source>
        <strain evidence="2">wdc7</strain>
    </source>
</reference>